<dbReference type="Proteomes" id="UP001497392">
    <property type="component" value="Unassembled WGS sequence"/>
</dbReference>
<evidence type="ECO:0000313" key="8">
    <source>
        <dbReference type="EMBL" id="CAL5227561.1"/>
    </source>
</evidence>
<dbReference type="SMART" id="SM00919">
    <property type="entry name" value="Malic_M"/>
    <property type="match status" value="1"/>
</dbReference>
<dbReference type="InterPro" id="IPR012302">
    <property type="entry name" value="Malic_NAD-bd"/>
</dbReference>
<feature type="domain" description="Malic enzyme NAD-binding" evidence="6">
    <location>
        <begin position="333"/>
        <end position="596"/>
    </location>
</feature>
<dbReference type="InterPro" id="IPR046346">
    <property type="entry name" value="Aminoacid_DH-like_N_sf"/>
</dbReference>
<feature type="compositionally biased region" description="Polar residues" evidence="5">
    <location>
        <begin position="32"/>
        <end position="53"/>
    </location>
</feature>
<organism evidence="8 9">
    <name type="scientific">Coccomyxa viridis</name>
    <dbReference type="NCBI Taxonomy" id="1274662"/>
    <lineage>
        <taxon>Eukaryota</taxon>
        <taxon>Viridiplantae</taxon>
        <taxon>Chlorophyta</taxon>
        <taxon>core chlorophytes</taxon>
        <taxon>Trebouxiophyceae</taxon>
        <taxon>Trebouxiophyceae incertae sedis</taxon>
        <taxon>Coccomyxaceae</taxon>
        <taxon>Coccomyxa</taxon>
    </lineage>
</organism>
<feature type="domain" description="Malic enzyme N-terminal" evidence="7">
    <location>
        <begin position="141"/>
        <end position="323"/>
    </location>
</feature>
<dbReference type="InterPro" id="IPR037062">
    <property type="entry name" value="Malic_N_dom_sf"/>
</dbReference>
<dbReference type="InterPro" id="IPR036291">
    <property type="entry name" value="NAD(P)-bd_dom_sf"/>
</dbReference>
<dbReference type="SUPFAM" id="SSF51735">
    <property type="entry name" value="NAD(P)-binding Rossmann-fold domains"/>
    <property type="match status" value="1"/>
</dbReference>
<dbReference type="Pfam" id="PF00390">
    <property type="entry name" value="malic"/>
    <property type="match status" value="1"/>
</dbReference>
<comment type="caution">
    <text evidence="8">The sequence shown here is derived from an EMBL/GenBank/DDBJ whole genome shotgun (WGS) entry which is preliminary data.</text>
</comment>
<dbReference type="PRINTS" id="PR00072">
    <property type="entry name" value="MALOXRDTASE"/>
</dbReference>
<comment type="similarity">
    <text evidence="2 4">Belongs to the malic enzymes family.</text>
</comment>
<dbReference type="InterPro" id="IPR012301">
    <property type="entry name" value="Malic_N_dom"/>
</dbReference>
<keyword evidence="9" id="KW-1185">Reference proteome</keyword>
<evidence type="ECO:0000259" key="7">
    <source>
        <dbReference type="SMART" id="SM01274"/>
    </source>
</evidence>
<dbReference type="PANTHER" id="PTHR23406:SF90">
    <property type="entry name" value="MALIC ENZYME-RELATED"/>
    <property type="match status" value="1"/>
</dbReference>
<evidence type="ECO:0000256" key="2">
    <source>
        <dbReference type="ARBA" id="ARBA00008785"/>
    </source>
</evidence>
<sequence length="627" mass="68924">MLRTLRITQLLSNPGFAEAFGRQRPCTLTLSCNDSSSNSEGTRAASSYSQGRSGDSGDYPDPADLPGIPWVRSVLSGCDIMRNPKYNKGLAFSEEERERLYLRGLLPPAVLSQEVQAERALVNIRSKQNDLDKHTYLSSLQERNESLFYYVLSNNIEELLPIVHMPTVSHYCQLYGLMFRSLPRSLFISMKDKGRVYSLLKNWPERRVKAICLTDGERVGYLGDLGVQAVGVPVSKLALYSACAGIPPNMCLPVCIDAGTDNKELMQSQYYVGCKHERVRGDAYYELLDEFITAAQRRFGNTVIVHFEDMAHANLDRLLSQYRGTLPCFSDDVQGTAAVVLAGILAAQPLTGKGLAEHDIMIAGDSAAGTAIAELLAEAIARQSRRGGGTIVDARQRFWLVDSKGLITRSRADAESLPDHVLPYCHNDPGQPDLKSAVAALKPSVLIGISESSQAITFCQDVCQRMATAHDRPIIMPLSLPEPEVRAEDAYEWTQGRAVFADRKRRDAASRTITTADGQEFQPSCVETAYLFPGIGLGCIVSRANRLRDEGFVVAAEALAKAVTDENRAKGQIYPDLRNIRDISASVGCAVAKKAYESGVATALPKPHDVLAAVRAAMYRSKYRKYR</sequence>
<dbReference type="NCBIfam" id="NF010052">
    <property type="entry name" value="PRK13529.1"/>
    <property type="match status" value="1"/>
</dbReference>
<dbReference type="EMBL" id="CAXHTA020000017">
    <property type="protein sequence ID" value="CAL5227561.1"/>
    <property type="molecule type" value="Genomic_DNA"/>
</dbReference>
<name>A0ABP1G9W1_9CHLO</name>
<evidence type="ECO:0000313" key="9">
    <source>
        <dbReference type="Proteomes" id="UP001497392"/>
    </source>
</evidence>
<dbReference type="PROSITE" id="PS00331">
    <property type="entry name" value="MALIC_ENZYMES"/>
    <property type="match status" value="1"/>
</dbReference>
<dbReference type="InterPro" id="IPR015884">
    <property type="entry name" value="Malic_enzyme_CS"/>
</dbReference>
<keyword evidence="4" id="KW-0560">Oxidoreductase</keyword>
<reference evidence="8 9" key="1">
    <citation type="submission" date="2024-06" db="EMBL/GenBank/DDBJ databases">
        <authorList>
            <person name="Kraege A."/>
            <person name="Thomma B."/>
        </authorList>
    </citation>
    <scope>NUCLEOTIDE SEQUENCE [LARGE SCALE GENOMIC DNA]</scope>
</reference>
<dbReference type="PANTHER" id="PTHR23406">
    <property type="entry name" value="MALIC ENZYME-RELATED"/>
    <property type="match status" value="1"/>
</dbReference>
<protein>
    <recommendedName>
        <fullName evidence="4">Malic enzyme</fullName>
    </recommendedName>
</protein>
<evidence type="ECO:0000256" key="4">
    <source>
        <dbReference type="RuleBase" id="RU003426"/>
    </source>
</evidence>
<evidence type="ECO:0000256" key="5">
    <source>
        <dbReference type="SAM" id="MobiDB-lite"/>
    </source>
</evidence>
<dbReference type="InterPro" id="IPR001891">
    <property type="entry name" value="Malic_OxRdtase"/>
</dbReference>
<dbReference type="Pfam" id="PF03949">
    <property type="entry name" value="Malic_M"/>
    <property type="match status" value="1"/>
</dbReference>
<evidence type="ECO:0000256" key="3">
    <source>
        <dbReference type="ARBA" id="ARBA00022723"/>
    </source>
</evidence>
<accession>A0ABP1G9W1</accession>
<evidence type="ECO:0000256" key="1">
    <source>
        <dbReference type="ARBA" id="ARBA00001936"/>
    </source>
</evidence>
<dbReference type="PIRSF" id="PIRSF000106">
    <property type="entry name" value="ME"/>
    <property type="match status" value="1"/>
</dbReference>
<gene>
    <name evidence="8" type="primary">g10553</name>
    <name evidence="8" type="ORF">VP750_LOCUS9467</name>
</gene>
<proteinExistence type="inferred from homology"/>
<dbReference type="SUPFAM" id="SSF53223">
    <property type="entry name" value="Aminoacid dehydrogenase-like, N-terminal domain"/>
    <property type="match status" value="1"/>
</dbReference>
<comment type="cofactor">
    <cofactor evidence="1">
        <name>Mn(2+)</name>
        <dbReference type="ChEBI" id="CHEBI:29035"/>
    </cofactor>
</comment>
<dbReference type="SMART" id="SM01274">
    <property type="entry name" value="malic"/>
    <property type="match status" value="1"/>
</dbReference>
<feature type="region of interest" description="Disordered" evidence="5">
    <location>
        <begin position="32"/>
        <end position="64"/>
    </location>
</feature>
<dbReference type="Gene3D" id="3.40.50.10380">
    <property type="entry name" value="Malic enzyme, N-terminal domain"/>
    <property type="match status" value="1"/>
</dbReference>
<evidence type="ECO:0000259" key="6">
    <source>
        <dbReference type="SMART" id="SM00919"/>
    </source>
</evidence>
<dbReference type="Gene3D" id="3.40.50.720">
    <property type="entry name" value="NAD(P)-binding Rossmann-like Domain"/>
    <property type="match status" value="1"/>
</dbReference>
<keyword evidence="3 4" id="KW-0479">Metal-binding</keyword>